<dbReference type="EMBL" id="JABWPM010000025">
    <property type="protein sequence ID" value="NUY98433.1"/>
    <property type="molecule type" value="Genomic_DNA"/>
</dbReference>
<evidence type="ECO:0000313" key="1">
    <source>
        <dbReference type="EMBL" id="NUY98433.1"/>
    </source>
</evidence>
<protein>
    <submittedName>
        <fullName evidence="1">Uncharacterized protein</fullName>
    </submittedName>
</protein>
<proteinExistence type="predicted"/>
<gene>
    <name evidence="1" type="ORF">HU668_18410</name>
</gene>
<dbReference type="GeneID" id="57347042"/>
<dbReference type="RefSeq" id="WP_069729475.1">
    <property type="nucleotide sequence ID" value="NZ_JABWPE010000025.1"/>
</dbReference>
<evidence type="ECO:0000313" key="2">
    <source>
        <dbReference type="Proteomes" id="UP000566985"/>
    </source>
</evidence>
<reference evidence="1 2" key="1">
    <citation type="submission" date="2020-05" db="EMBL/GenBank/DDBJ databases">
        <title>Whole Genome Sequences of Enterobacteriales Associated with the International Space Station.</title>
        <authorList>
            <person name="Bharadwaj A."/>
            <person name="Daudu R."/>
            <person name="Singh N."/>
            <person name="Wood J."/>
            <person name="Debieu M."/>
            <person name="Mason C."/>
            <person name="Wang C."/>
            <person name="Venkateswaran K."/>
        </authorList>
    </citation>
    <scope>NUCLEOTIDE SEQUENCE [LARGE SCALE GENOMIC DNA]</scope>
    <source>
        <strain evidence="1 2">IF5SW-B1</strain>
    </source>
</reference>
<dbReference type="AlphaFoldDB" id="A0A7Y6TTR1"/>
<accession>A0A7Y6TTR1</accession>
<name>A0A7Y6TTR1_9GAMM</name>
<sequence>MRIADIMNEIINNTNDLNVPQAIVTSFYEKAPAYPFADYLPCADQLMMAMSDWKHLCNGIVYVYH</sequence>
<organism evidence="1 2">
    <name type="scientific">Pantoea brenneri</name>
    <dbReference type="NCBI Taxonomy" id="472694"/>
    <lineage>
        <taxon>Bacteria</taxon>
        <taxon>Pseudomonadati</taxon>
        <taxon>Pseudomonadota</taxon>
        <taxon>Gammaproteobacteria</taxon>
        <taxon>Enterobacterales</taxon>
        <taxon>Erwiniaceae</taxon>
        <taxon>Pantoea</taxon>
    </lineage>
</organism>
<comment type="caution">
    <text evidence="1">The sequence shown here is derived from an EMBL/GenBank/DDBJ whole genome shotgun (WGS) entry which is preliminary data.</text>
</comment>
<dbReference type="Proteomes" id="UP000566985">
    <property type="component" value="Unassembled WGS sequence"/>
</dbReference>